<reference evidence="2 3" key="1">
    <citation type="submission" date="2016-11" db="EMBL/GenBank/DDBJ databases">
        <authorList>
            <person name="Jaros S."/>
            <person name="Januszkiewicz K."/>
            <person name="Wedrychowicz H."/>
        </authorList>
    </citation>
    <scope>NUCLEOTIDE SEQUENCE [LARGE SCALE GENOMIC DNA]</scope>
    <source>
        <strain evidence="2 3">DSM 46144</strain>
    </source>
</reference>
<dbReference type="AlphaFoldDB" id="A0A1M7RNF3"/>
<protein>
    <recommendedName>
        <fullName evidence="4">UDP-N-acetylmuramyl pentapeptide phosphotransferase/UDP-N-acetylglucosamine-1-phosphate transferase</fullName>
    </recommendedName>
</protein>
<feature type="region of interest" description="Disordered" evidence="1">
    <location>
        <begin position="337"/>
        <end position="392"/>
    </location>
</feature>
<dbReference type="EMBL" id="FRCS01000029">
    <property type="protein sequence ID" value="SHN47855.1"/>
    <property type="molecule type" value="Genomic_DNA"/>
</dbReference>
<feature type="compositionally biased region" description="Low complexity" evidence="1">
    <location>
        <begin position="337"/>
        <end position="376"/>
    </location>
</feature>
<evidence type="ECO:0000256" key="1">
    <source>
        <dbReference type="SAM" id="MobiDB-lite"/>
    </source>
</evidence>
<feature type="region of interest" description="Disordered" evidence="1">
    <location>
        <begin position="285"/>
        <end position="304"/>
    </location>
</feature>
<evidence type="ECO:0000313" key="3">
    <source>
        <dbReference type="Proteomes" id="UP000184440"/>
    </source>
</evidence>
<name>A0A1M7RNF3_9ACTN</name>
<dbReference type="Proteomes" id="UP000184440">
    <property type="component" value="Unassembled WGS sequence"/>
</dbReference>
<accession>A0A1M7RNF3</accession>
<evidence type="ECO:0000313" key="2">
    <source>
        <dbReference type="EMBL" id="SHN47855.1"/>
    </source>
</evidence>
<dbReference type="STRING" id="134849.SAMN05443668_12915"/>
<gene>
    <name evidence="2" type="ORF">SAMN05443668_12915</name>
</gene>
<proteinExistence type="predicted"/>
<organism evidence="2 3">
    <name type="scientific">Cryptosporangium aurantiacum</name>
    <dbReference type="NCBI Taxonomy" id="134849"/>
    <lineage>
        <taxon>Bacteria</taxon>
        <taxon>Bacillati</taxon>
        <taxon>Actinomycetota</taxon>
        <taxon>Actinomycetes</taxon>
        <taxon>Cryptosporangiales</taxon>
        <taxon>Cryptosporangiaceae</taxon>
        <taxon>Cryptosporangium</taxon>
    </lineage>
</organism>
<evidence type="ECO:0008006" key="4">
    <source>
        <dbReference type="Google" id="ProtNLM"/>
    </source>
</evidence>
<sequence>MPAARRFVTAAAAAVATRALQRAGTRLPAPITEALARTNHRGEPVTLAEGPVVALGAALAAAAFAAPRRTAVAAAVAGLGSAVVGAYDDIVGARPEQRADKGFRGHLLALREGRVSAGAVKVAGVGVSALVAGTVLGASERRGPLGAAVDTALAATVIAGAANVVNLFDLRPGRALKVSLLAAAPLLGPGRDGSAVVASAVTGAAVAALPDDLGERSMLGDAGANALGALLGVAAAARLGRPGRALTAAGLIGLMAASERVSFTAVIARTPALNTIDLWGRRPAAPAPAAETATETAAETATETAAEIAAPAPTPAPAAAPTPTPAAAPAPAVLPARGTAAETAAPAAMAAAGSPGNEPAAEAPAADSSAAEVTAAPTSPRTGEPGPGAGGR</sequence>
<keyword evidence="3" id="KW-1185">Reference proteome</keyword>